<dbReference type="GO" id="GO:0030234">
    <property type="term" value="F:enzyme regulator activity"/>
    <property type="evidence" value="ECO:0007669"/>
    <property type="project" value="InterPro"/>
</dbReference>
<evidence type="ECO:0000313" key="1">
    <source>
        <dbReference type="EMBL" id="MPL71334.1"/>
    </source>
</evidence>
<dbReference type="GO" id="GO:0005829">
    <property type="term" value="C:cytosol"/>
    <property type="evidence" value="ECO:0007669"/>
    <property type="project" value="TreeGrafter"/>
</dbReference>
<dbReference type="PANTHER" id="PTHR30115:SF11">
    <property type="entry name" value="NITROGEN REGULATORY PROTEIN P-II HOMOLOG"/>
    <property type="match status" value="1"/>
</dbReference>
<dbReference type="InterPro" id="IPR017918">
    <property type="entry name" value="N-reg_PII_CS"/>
</dbReference>
<dbReference type="InterPro" id="IPR015867">
    <property type="entry name" value="N-reg_PII/ATP_PRibTrfase_C"/>
</dbReference>
<dbReference type="InterPro" id="IPR002187">
    <property type="entry name" value="N-reg_PII"/>
</dbReference>
<dbReference type="InterPro" id="IPR011322">
    <property type="entry name" value="N-reg_PII-like_a/b"/>
</dbReference>
<dbReference type="PROSITE" id="PS51343">
    <property type="entry name" value="PII_GLNB_DOM"/>
    <property type="match status" value="1"/>
</dbReference>
<reference evidence="1" key="1">
    <citation type="submission" date="2019-08" db="EMBL/GenBank/DDBJ databases">
        <authorList>
            <person name="Kucharzyk K."/>
            <person name="Murdoch R.W."/>
            <person name="Higgins S."/>
            <person name="Loffler F."/>
        </authorList>
    </citation>
    <scope>NUCLEOTIDE SEQUENCE</scope>
</reference>
<organism evidence="1">
    <name type="scientific">bioreactor metagenome</name>
    <dbReference type="NCBI Taxonomy" id="1076179"/>
    <lineage>
        <taxon>unclassified sequences</taxon>
        <taxon>metagenomes</taxon>
        <taxon>ecological metagenomes</taxon>
    </lineage>
</organism>
<dbReference type="AlphaFoldDB" id="A0A644TWH8"/>
<gene>
    <name evidence="1" type="primary">glnB_10</name>
    <name evidence="1" type="ORF">SDC9_17109</name>
</gene>
<dbReference type="PROSITE" id="PS00638">
    <property type="entry name" value="PII_GLNB_CTER"/>
    <property type="match status" value="1"/>
</dbReference>
<dbReference type="SMART" id="SM00938">
    <property type="entry name" value="P-II"/>
    <property type="match status" value="1"/>
</dbReference>
<dbReference type="PANTHER" id="PTHR30115">
    <property type="entry name" value="NITROGEN REGULATORY PROTEIN P-II"/>
    <property type="match status" value="1"/>
</dbReference>
<dbReference type="PRINTS" id="PR00340">
    <property type="entry name" value="PIIGLNB"/>
</dbReference>
<sequence length="112" mass="12648">MKKILAIIRQEKLEDVKNALVEVGCQGMNLSEVKGKGRQRGLKEYYRGHQYCIEFLPKTRIEIVVNDNQVDNVLDAIIKSSRTGEIGDGKIFISDVEEVIRIRTGEKGEDAV</sequence>
<accession>A0A644TWH8</accession>
<dbReference type="EMBL" id="VSSQ01000058">
    <property type="protein sequence ID" value="MPL71334.1"/>
    <property type="molecule type" value="Genomic_DNA"/>
</dbReference>
<dbReference type="Pfam" id="PF00543">
    <property type="entry name" value="P-II"/>
    <property type="match status" value="1"/>
</dbReference>
<proteinExistence type="predicted"/>
<dbReference type="GO" id="GO:0005524">
    <property type="term" value="F:ATP binding"/>
    <property type="evidence" value="ECO:0007669"/>
    <property type="project" value="TreeGrafter"/>
</dbReference>
<dbReference type="GO" id="GO:0006808">
    <property type="term" value="P:regulation of nitrogen utilization"/>
    <property type="evidence" value="ECO:0007669"/>
    <property type="project" value="InterPro"/>
</dbReference>
<comment type="caution">
    <text evidence="1">The sequence shown here is derived from an EMBL/GenBank/DDBJ whole genome shotgun (WGS) entry which is preliminary data.</text>
</comment>
<protein>
    <submittedName>
        <fullName evidence="1">Nitrogen regulatory protein P-II</fullName>
    </submittedName>
</protein>
<dbReference type="SUPFAM" id="SSF54913">
    <property type="entry name" value="GlnB-like"/>
    <property type="match status" value="1"/>
</dbReference>
<dbReference type="Gene3D" id="3.30.70.120">
    <property type="match status" value="1"/>
</dbReference>
<name>A0A644TWH8_9ZZZZ</name>